<dbReference type="AlphaFoldDB" id="A0A165AUP0"/>
<evidence type="ECO:0000313" key="9">
    <source>
        <dbReference type="Proteomes" id="UP000076871"/>
    </source>
</evidence>
<dbReference type="InterPro" id="IPR051374">
    <property type="entry name" value="Ataxin-10/CTR86_families"/>
</dbReference>
<sequence>MSHQPQDVLETDGIGIVDPLIRRVHDVLQAFDRHSVQSILDLTDALNQCSMLLAKDQRHRHVVGETNPALWKLVQELWKMFAELHADEDMISTTQLATLSQSLAKFTRNLVAAESYNQQRVFQNKTCLRAMAHQYTSYTALQEPASIASSRILAQALSNLVTGNEPVLQTIWEMYLSLTEEQLILLCLFASPDMRTASSTFIFILNCVHGNRGRLEMLIHSPRGPRLCICMLDRINSLVDAEEATDGAHAFDVGYEMFSRMAEGGLIPALYTTIALRADEIVTPHQTTLLKLLDSHLQRPRSKTPLNATDRLVRNDLLRMLTDKFFALSAYVQQTIRKAMGPKVDTVGAKDAGSGGEAAALKPPQELDLLLPKVCEALVLVTQCLISLALHAEELAGVPVGLLADRAQSEQAISYAVGVKIYLMQECSTDGEELPRSIVDVFVPRITFGKVVQRPPPPGATAQDTATEAHPSAAAGFSYVKRDLVRLLGILCSENRDVQDRMREAGGIPVVMNLCVIDDQNPYLKEHAIFTLCNLLHGNKQNQNVVKEIQPVGRWDEHGVLQSM</sequence>
<keyword evidence="9" id="KW-1185">Reference proteome</keyword>
<dbReference type="Pfam" id="PF09759">
    <property type="entry name" value="Atx10homo_assoc"/>
    <property type="match status" value="1"/>
</dbReference>
<dbReference type="PANTHER" id="PTHR13255">
    <property type="entry name" value="ATAXIN-10"/>
    <property type="match status" value="1"/>
</dbReference>
<keyword evidence="3" id="KW-0131">Cell cycle</keyword>
<accession>A0A165AUP0</accession>
<dbReference type="InterPro" id="IPR011989">
    <property type="entry name" value="ARM-like"/>
</dbReference>
<evidence type="ECO:0000256" key="1">
    <source>
        <dbReference type="ARBA" id="ARBA00008384"/>
    </source>
</evidence>
<dbReference type="GeneID" id="63827377"/>
<dbReference type="InParanoid" id="A0A165AUP0"/>
<dbReference type="Gene3D" id="1.25.10.10">
    <property type="entry name" value="Leucine-rich Repeat Variant"/>
    <property type="match status" value="1"/>
</dbReference>
<protein>
    <recommendedName>
        <fullName evidence="5">Ataxin-10 homolog</fullName>
    </recommendedName>
    <alternativeName>
        <fullName evidence="6">Copper transport protein 86</fullName>
    </alternativeName>
</protein>
<organism evidence="8 9">
    <name type="scientific">Laetiporus sulphureus 93-53</name>
    <dbReference type="NCBI Taxonomy" id="1314785"/>
    <lineage>
        <taxon>Eukaryota</taxon>
        <taxon>Fungi</taxon>
        <taxon>Dikarya</taxon>
        <taxon>Basidiomycota</taxon>
        <taxon>Agaricomycotina</taxon>
        <taxon>Agaricomycetes</taxon>
        <taxon>Polyporales</taxon>
        <taxon>Laetiporus</taxon>
    </lineage>
</organism>
<dbReference type="RefSeq" id="XP_040757436.1">
    <property type="nucleotide sequence ID" value="XM_040910348.1"/>
</dbReference>
<dbReference type="InterPro" id="IPR019156">
    <property type="entry name" value="Ataxin-10_domain"/>
</dbReference>
<evidence type="ECO:0000256" key="4">
    <source>
        <dbReference type="ARBA" id="ARBA00044746"/>
    </source>
</evidence>
<dbReference type="OrthoDB" id="379794at2759"/>
<evidence type="ECO:0000256" key="5">
    <source>
        <dbReference type="ARBA" id="ARBA00044801"/>
    </source>
</evidence>
<dbReference type="EMBL" id="KV427731">
    <property type="protein sequence ID" value="KZS99695.1"/>
    <property type="molecule type" value="Genomic_DNA"/>
</dbReference>
<dbReference type="Proteomes" id="UP000076871">
    <property type="component" value="Unassembled WGS sequence"/>
</dbReference>
<dbReference type="PANTHER" id="PTHR13255:SF0">
    <property type="entry name" value="ATAXIN-10"/>
    <property type="match status" value="1"/>
</dbReference>
<keyword evidence="2" id="KW-0132">Cell division</keyword>
<name>A0A165AUP0_9APHY</name>
<comment type="function">
    <text evidence="4">May play a role in the regulation of cytokinesis.</text>
</comment>
<gene>
    <name evidence="8" type="ORF">LAESUDRAFT_732963</name>
</gene>
<evidence type="ECO:0000259" key="7">
    <source>
        <dbReference type="Pfam" id="PF09759"/>
    </source>
</evidence>
<evidence type="ECO:0000313" key="8">
    <source>
        <dbReference type="EMBL" id="KZS99695.1"/>
    </source>
</evidence>
<dbReference type="InterPro" id="IPR016024">
    <property type="entry name" value="ARM-type_fold"/>
</dbReference>
<proteinExistence type="inferred from homology"/>
<evidence type="ECO:0000256" key="6">
    <source>
        <dbReference type="ARBA" id="ARBA00044805"/>
    </source>
</evidence>
<feature type="domain" description="Ataxin-10" evidence="7">
    <location>
        <begin position="480"/>
        <end position="562"/>
    </location>
</feature>
<evidence type="ECO:0000256" key="2">
    <source>
        <dbReference type="ARBA" id="ARBA00022618"/>
    </source>
</evidence>
<dbReference type="GO" id="GO:0051301">
    <property type="term" value="P:cell division"/>
    <property type="evidence" value="ECO:0007669"/>
    <property type="project" value="UniProtKB-KW"/>
</dbReference>
<dbReference type="SUPFAM" id="SSF48371">
    <property type="entry name" value="ARM repeat"/>
    <property type="match status" value="1"/>
</dbReference>
<reference evidence="8 9" key="1">
    <citation type="journal article" date="2016" name="Mol. Biol. Evol.">
        <title>Comparative Genomics of Early-Diverging Mushroom-Forming Fungi Provides Insights into the Origins of Lignocellulose Decay Capabilities.</title>
        <authorList>
            <person name="Nagy L.G."/>
            <person name="Riley R."/>
            <person name="Tritt A."/>
            <person name="Adam C."/>
            <person name="Daum C."/>
            <person name="Floudas D."/>
            <person name="Sun H."/>
            <person name="Yadav J.S."/>
            <person name="Pangilinan J."/>
            <person name="Larsson K.H."/>
            <person name="Matsuura K."/>
            <person name="Barry K."/>
            <person name="Labutti K."/>
            <person name="Kuo R."/>
            <person name="Ohm R.A."/>
            <person name="Bhattacharya S.S."/>
            <person name="Shirouzu T."/>
            <person name="Yoshinaga Y."/>
            <person name="Martin F.M."/>
            <person name="Grigoriev I.V."/>
            <person name="Hibbett D.S."/>
        </authorList>
    </citation>
    <scope>NUCLEOTIDE SEQUENCE [LARGE SCALE GENOMIC DNA]</scope>
    <source>
        <strain evidence="8 9">93-53</strain>
    </source>
</reference>
<comment type="similarity">
    <text evidence="1">Belongs to the ataxin-10 family.</text>
</comment>
<evidence type="ECO:0000256" key="3">
    <source>
        <dbReference type="ARBA" id="ARBA00023306"/>
    </source>
</evidence>
<dbReference type="GO" id="GO:0005829">
    <property type="term" value="C:cytosol"/>
    <property type="evidence" value="ECO:0007669"/>
    <property type="project" value="TreeGrafter"/>
</dbReference>